<keyword evidence="2" id="KW-0238">DNA-binding</keyword>
<evidence type="ECO:0000256" key="3">
    <source>
        <dbReference type="ARBA" id="ARBA00023163"/>
    </source>
</evidence>
<dbReference type="Gene3D" id="1.10.10.10">
    <property type="entry name" value="Winged helix-like DNA-binding domain superfamily/Winged helix DNA-binding domain"/>
    <property type="match status" value="1"/>
</dbReference>
<dbReference type="Pfam" id="PF01638">
    <property type="entry name" value="HxlR"/>
    <property type="match status" value="1"/>
</dbReference>
<sequence>MMQVTSKEQGALVVADVLEIIGGKWRGLILAKLCDGPKRFNELKLDLKKVTSSTLTKELRHLEELKMIERAVIQESPIIVEYRMTTHGSSIKQLIYQIIEWGLEHRKKVIGEK</sequence>
<evidence type="ECO:0000313" key="6">
    <source>
        <dbReference type="Proteomes" id="UP000548067"/>
    </source>
</evidence>
<dbReference type="PANTHER" id="PTHR33204">
    <property type="entry name" value="TRANSCRIPTIONAL REGULATOR, MARR FAMILY"/>
    <property type="match status" value="1"/>
</dbReference>
<evidence type="ECO:0000256" key="2">
    <source>
        <dbReference type="ARBA" id="ARBA00023125"/>
    </source>
</evidence>
<gene>
    <name evidence="5" type="ORF">HIO71_15255</name>
</gene>
<evidence type="ECO:0000259" key="4">
    <source>
        <dbReference type="PROSITE" id="PS51118"/>
    </source>
</evidence>
<keyword evidence="3" id="KW-0804">Transcription</keyword>
<comment type="caution">
    <text evidence="5">The sequence shown here is derived from an EMBL/GenBank/DDBJ whole genome shotgun (WGS) entry which is preliminary data.</text>
</comment>
<accession>A0A848N999</accession>
<dbReference type="Proteomes" id="UP000548067">
    <property type="component" value="Unassembled WGS sequence"/>
</dbReference>
<reference evidence="5 6" key="1">
    <citation type="submission" date="2020-04" db="EMBL/GenBank/DDBJ databases">
        <title>Genome analysis and antimicrobial resistance characteristics of Chryseobacterium aquaticum isolated from farmed salmonids.</title>
        <authorList>
            <person name="Saticioglu I.B."/>
            <person name="Duman M."/>
            <person name="Altun S."/>
        </authorList>
    </citation>
    <scope>NUCLEOTIDE SEQUENCE [LARGE SCALE GENOMIC DNA]</scope>
    <source>
        <strain evidence="5 6">C-174</strain>
    </source>
</reference>
<dbReference type="GO" id="GO:0003677">
    <property type="term" value="F:DNA binding"/>
    <property type="evidence" value="ECO:0007669"/>
    <property type="project" value="UniProtKB-KW"/>
</dbReference>
<dbReference type="OrthoDB" id="769662at2"/>
<dbReference type="RefSeq" id="WP_083477469.1">
    <property type="nucleotide sequence ID" value="NZ_JABCJF010000009.1"/>
</dbReference>
<proteinExistence type="predicted"/>
<evidence type="ECO:0000313" key="5">
    <source>
        <dbReference type="EMBL" id="NMR35535.1"/>
    </source>
</evidence>
<evidence type="ECO:0000256" key="1">
    <source>
        <dbReference type="ARBA" id="ARBA00023015"/>
    </source>
</evidence>
<name>A0A848N999_9FLAO</name>
<dbReference type="EMBL" id="JABCJF010000009">
    <property type="protein sequence ID" value="NMR35535.1"/>
    <property type="molecule type" value="Genomic_DNA"/>
</dbReference>
<dbReference type="AlphaFoldDB" id="A0A848N999"/>
<dbReference type="InterPro" id="IPR036388">
    <property type="entry name" value="WH-like_DNA-bd_sf"/>
</dbReference>
<organism evidence="5 6">
    <name type="scientific">Chryseobacterium aquaticum</name>
    <dbReference type="NCBI Taxonomy" id="452084"/>
    <lineage>
        <taxon>Bacteria</taxon>
        <taxon>Pseudomonadati</taxon>
        <taxon>Bacteroidota</taxon>
        <taxon>Flavobacteriia</taxon>
        <taxon>Flavobacteriales</taxon>
        <taxon>Weeksellaceae</taxon>
        <taxon>Chryseobacterium group</taxon>
        <taxon>Chryseobacterium</taxon>
    </lineage>
</organism>
<keyword evidence="1" id="KW-0805">Transcription regulation</keyword>
<dbReference type="InterPro" id="IPR002577">
    <property type="entry name" value="HTH_HxlR"/>
</dbReference>
<dbReference type="PANTHER" id="PTHR33204:SF18">
    <property type="entry name" value="TRANSCRIPTIONAL REGULATORY PROTEIN"/>
    <property type="match status" value="1"/>
</dbReference>
<protein>
    <submittedName>
        <fullName evidence="5">Helix-turn-helix transcriptional regulator</fullName>
    </submittedName>
</protein>
<dbReference type="SUPFAM" id="SSF46785">
    <property type="entry name" value="Winged helix' DNA-binding domain"/>
    <property type="match status" value="1"/>
</dbReference>
<feature type="domain" description="HTH hxlR-type" evidence="4">
    <location>
        <begin position="11"/>
        <end position="110"/>
    </location>
</feature>
<dbReference type="InterPro" id="IPR036390">
    <property type="entry name" value="WH_DNA-bd_sf"/>
</dbReference>
<dbReference type="PROSITE" id="PS51118">
    <property type="entry name" value="HTH_HXLR"/>
    <property type="match status" value="1"/>
</dbReference>